<dbReference type="SMART" id="SM00220">
    <property type="entry name" value="S_TKc"/>
    <property type="match status" value="1"/>
</dbReference>
<keyword evidence="5" id="KW-1185">Reference proteome</keyword>
<name>A0A6J8CWJ0_MYTCO</name>
<dbReference type="InterPro" id="IPR051681">
    <property type="entry name" value="Ser/Thr_Kinases-Pseudokinases"/>
</dbReference>
<dbReference type="PANTHER" id="PTHR44329:SF298">
    <property type="entry name" value="MIXED LINEAGE KINASE DOMAIN-LIKE PROTEIN"/>
    <property type="match status" value="1"/>
</dbReference>
<dbReference type="GO" id="GO:0005524">
    <property type="term" value="F:ATP binding"/>
    <property type="evidence" value="ECO:0007669"/>
    <property type="project" value="UniProtKB-KW"/>
</dbReference>
<gene>
    <name evidence="4" type="ORF">MCOR_34129</name>
</gene>
<dbReference type="PANTHER" id="PTHR44329">
    <property type="entry name" value="SERINE/THREONINE-PROTEIN KINASE TNNI3K-RELATED"/>
    <property type="match status" value="1"/>
</dbReference>
<dbReference type="InterPro" id="IPR011009">
    <property type="entry name" value="Kinase-like_dom_sf"/>
</dbReference>
<evidence type="ECO:0000313" key="5">
    <source>
        <dbReference type="Proteomes" id="UP000507470"/>
    </source>
</evidence>
<dbReference type="PIRSF" id="PIRSF000654">
    <property type="entry name" value="Integrin-linked_kinase"/>
    <property type="match status" value="1"/>
</dbReference>
<dbReference type="PROSITE" id="PS50011">
    <property type="entry name" value="PROTEIN_KINASE_DOM"/>
    <property type="match status" value="1"/>
</dbReference>
<accession>A0A6J8CWJ0</accession>
<dbReference type="Proteomes" id="UP000507470">
    <property type="component" value="Unassembled WGS sequence"/>
</dbReference>
<dbReference type="AlphaFoldDB" id="A0A6J8CWJ0"/>
<protein>
    <recommendedName>
        <fullName evidence="3">Protein kinase domain-containing protein</fullName>
    </recommendedName>
</protein>
<evidence type="ECO:0000313" key="4">
    <source>
        <dbReference type="EMBL" id="CAC5399906.1"/>
    </source>
</evidence>
<organism evidence="4 5">
    <name type="scientific">Mytilus coruscus</name>
    <name type="common">Sea mussel</name>
    <dbReference type="NCBI Taxonomy" id="42192"/>
    <lineage>
        <taxon>Eukaryota</taxon>
        <taxon>Metazoa</taxon>
        <taxon>Spiralia</taxon>
        <taxon>Lophotrochozoa</taxon>
        <taxon>Mollusca</taxon>
        <taxon>Bivalvia</taxon>
        <taxon>Autobranchia</taxon>
        <taxon>Pteriomorphia</taxon>
        <taxon>Mytilida</taxon>
        <taxon>Mytiloidea</taxon>
        <taxon>Mytilidae</taxon>
        <taxon>Mytilinae</taxon>
        <taxon>Mytilus</taxon>
    </lineage>
</organism>
<evidence type="ECO:0000259" key="3">
    <source>
        <dbReference type="PROSITE" id="PS50011"/>
    </source>
</evidence>
<dbReference type="PROSITE" id="PS00108">
    <property type="entry name" value="PROTEIN_KINASE_ST"/>
    <property type="match status" value="1"/>
</dbReference>
<dbReference type="InterPro" id="IPR000719">
    <property type="entry name" value="Prot_kinase_dom"/>
</dbReference>
<proteinExistence type="predicted"/>
<dbReference type="Pfam" id="PF00069">
    <property type="entry name" value="Pkinase"/>
    <property type="match status" value="1"/>
</dbReference>
<evidence type="ECO:0000256" key="2">
    <source>
        <dbReference type="ARBA" id="ARBA00022840"/>
    </source>
</evidence>
<dbReference type="OrthoDB" id="5951975at2759"/>
<sequence>MDWFDCCHQGHRVIKREVKVKLKTMVDEEIKINCKIRHPNIVQLMAVAYDCHGINLVTEFINGFNMEDLIFDEETKRNTSLNLSNKLFISMQCLQAVSYLHDLEKAIIHRDIKPANILIDGQSYITKLCDLGVSRVKSYTFYSLTNLGQPGTPGYMAPEILLEGKSATVKGDIWAIGISLIEFFAEEEAWGELNSYEEIKIMLQKGEPPRALALTKIPEPMNNILRDCVRFNPDVRPNALEVHKEICVNLQK</sequence>
<dbReference type="Gene3D" id="1.10.510.10">
    <property type="entry name" value="Transferase(Phosphotransferase) domain 1"/>
    <property type="match status" value="1"/>
</dbReference>
<reference evidence="4 5" key="1">
    <citation type="submission" date="2020-06" db="EMBL/GenBank/DDBJ databases">
        <authorList>
            <person name="Li R."/>
            <person name="Bekaert M."/>
        </authorList>
    </citation>
    <scope>NUCLEOTIDE SEQUENCE [LARGE SCALE GENOMIC DNA]</scope>
    <source>
        <strain evidence="5">wild</strain>
    </source>
</reference>
<evidence type="ECO:0000256" key="1">
    <source>
        <dbReference type="ARBA" id="ARBA00022741"/>
    </source>
</evidence>
<dbReference type="InterPro" id="IPR008271">
    <property type="entry name" value="Ser/Thr_kinase_AS"/>
</dbReference>
<dbReference type="EMBL" id="CACVKT020006123">
    <property type="protein sequence ID" value="CAC5399906.1"/>
    <property type="molecule type" value="Genomic_DNA"/>
</dbReference>
<keyword evidence="2" id="KW-0067">ATP-binding</keyword>
<keyword evidence="1" id="KW-0547">Nucleotide-binding</keyword>
<dbReference type="SUPFAM" id="SSF56112">
    <property type="entry name" value="Protein kinase-like (PK-like)"/>
    <property type="match status" value="1"/>
</dbReference>
<dbReference type="GO" id="GO:0004674">
    <property type="term" value="F:protein serine/threonine kinase activity"/>
    <property type="evidence" value="ECO:0007669"/>
    <property type="project" value="TreeGrafter"/>
</dbReference>
<feature type="domain" description="Protein kinase" evidence="3">
    <location>
        <begin position="1"/>
        <end position="246"/>
    </location>
</feature>